<comment type="caution">
    <text evidence="1">The sequence shown here is derived from an EMBL/GenBank/DDBJ whole genome shotgun (WGS) entry which is preliminary data.</text>
</comment>
<organism evidence="1 2">
    <name type="scientific">Pelomonas aquatica</name>
    <dbReference type="NCBI Taxonomy" id="431058"/>
    <lineage>
        <taxon>Bacteria</taxon>
        <taxon>Pseudomonadati</taxon>
        <taxon>Pseudomonadota</taxon>
        <taxon>Betaproteobacteria</taxon>
        <taxon>Burkholderiales</taxon>
        <taxon>Sphaerotilaceae</taxon>
        <taxon>Roseateles</taxon>
    </lineage>
</organism>
<accession>A0ABU1Z8X5</accession>
<reference evidence="1 2" key="1">
    <citation type="submission" date="2023-07" db="EMBL/GenBank/DDBJ databases">
        <title>Sorghum-associated microbial communities from plants grown in Nebraska, USA.</title>
        <authorList>
            <person name="Schachtman D."/>
        </authorList>
    </citation>
    <scope>NUCLEOTIDE SEQUENCE [LARGE SCALE GENOMIC DNA]</scope>
    <source>
        <strain evidence="1 2">BE310</strain>
    </source>
</reference>
<protein>
    <submittedName>
        <fullName evidence="1">Uncharacterized protein</fullName>
    </submittedName>
</protein>
<evidence type="ECO:0000313" key="1">
    <source>
        <dbReference type="EMBL" id="MDR7297059.1"/>
    </source>
</evidence>
<gene>
    <name evidence="1" type="ORF">J2X16_002406</name>
</gene>
<dbReference type="Proteomes" id="UP001180536">
    <property type="component" value="Unassembled WGS sequence"/>
</dbReference>
<evidence type="ECO:0000313" key="2">
    <source>
        <dbReference type="Proteomes" id="UP001180536"/>
    </source>
</evidence>
<sequence>MSQTTSLARPSVRVVMHISPAGYVAGILAAQRRSQSMSEFLEGAVAASCAQDDDGPDRLLPWGPHAMDLFLQLADTVPDALRGPWKVLYAKVLEEPELWATPQVTVDEHEAGELSPGWHINETALRKAWPRLVSSVFLC</sequence>
<proteinExistence type="predicted"/>
<name>A0ABU1Z8X5_9BURK</name>
<keyword evidence="2" id="KW-1185">Reference proteome</keyword>
<dbReference type="EMBL" id="JAVDXQ010000003">
    <property type="protein sequence ID" value="MDR7297059.1"/>
    <property type="molecule type" value="Genomic_DNA"/>
</dbReference>